<sequence length="139" mass="15655">MNSAAIDRIADIKPSKLEWNLVVGVALIYQMPCEWKSKVVYSLELVLQDKEVCLINLGEQATQPISHVESQGKRFVTEEISSGEIPFQTIEDVYNMIEAFPYLRRILTQNGSRCPQASKNLQAACPIGQEEETEGEEHT</sequence>
<dbReference type="Proteomes" id="UP001341840">
    <property type="component" value="Unassembled WGS sequence"/>
</dbReference>
<evidence type="ECO:0000313" key="1">
    <source>
        <dbReference type="EMBL" id="MED6223101.1"/>
    </source>
</evidence>
<organism evidence="1 2">
    <name type="scientific">Stylosanthes scabra</name>
    <dbReference type="NCBI Taxonomy" id="79078"/>
    <lineage>
        <taxon>Eukaryota</taxon>
        <taxon>Viridiplantae</taxon>
        <taxon>Streptophyta</taxon>
        <taxon>Embryophyta</taxon>
        <taxon>Tracheophyta</taxon>
        <taxon>Spermatophyta</taxon>
        <taxon>Magnoliopsida</taxon>
        <taxon>eudicotyledons</taxon>
        <taxon>Gunneridae</taxon>
        <taxon>Pentapetalae</taxon>
        <taxon>rosids</taxon>
        <taxon>fabids</taxon>
        <taxon>Fabales</taxon>
        <taxon>Fabaceae</taxon>
        <taxon>Papilionoideae</taxon>
        <taxon>50 kb inversion clade</taxon>
        <taxon>dalbergioids sensu lato</taxon>
        <taxon>Dalbergieae</taxon>
        <taxon>Pterocarpus clade</taxon>
        <taxon>Stylosanthes</taxon>
    </lineage>
</organism>
<accession>A0ABU6ZM91</accession>
<evidence type="ECO:0000313" key="2">
    <source>
        <dbReference type="Proteomes" id="UP001341840"/>
    </source>
</evidence>
<protein>
    <submittedName>
        <fullName evidence="1">Uncharacterized protein</fullName>
    </submittedName>
</protein>
<keyword evidence="2" id="KW-1185">Reference proteome</keyword>
<dbReference type="EMBL" id="JASCZI010272663">
    <property type="protein sequence ID" value="MED6223101.1"/>
    <property type="molecule type" value="Genomic_DNA"/>
</dbReference>
<comment type="caution">
    <text evidence="1">The sequence shown here is derived from an EMBL/GenBank/DDBJ whole genome shotgun (WGS) entry which is preliminary data.</text>
</comment>
<gene>
    <name evidence="1" type="ORF">PIB30_070738</name>
</gene>
<name>A0ABU6ZM91_9FABA</name>
<proteinExistence type="predicted"/>
<reference evidence="1 2" key="1">
    <citation type="journal article" date="2023" name="Plants (Basel)">
        <title>Bridging the Gap: Combining Genomics and Transcriptomics Approaches to Understand Stylosanthes scabra, an Orphan Legume from the Brazilian Caatinga.</title>
        <authorList>
            <person name="Ferreira-Neto J.R.C."/>
            <person name="da Silva M.D."/>
            <person name="Binneck E."/>
            <person name="de Melo N.F."/>
            <person name="da Silva R.H."/>
            <person name="de Melo A.L.T.M."/>
            <person name="Pandolfi V."/>
            <person name="Bustamante F.O."/>
            <person name="Brasileiro-Vidal A.C."/>
            <person name="Benko-Iseppon A.M."/>
        </authorList>
    </citation>
    <scope>NUCLEOTIDE SEQUENCE [LARGE SCALE GENOMIC DNA]</scope>
    <source>
        <tissue evidence="1">Leaves</tissue>
    </source>
</reference>